<dbReference type="Pfam" id="PF01546">
    <property type="entry name" value="Peptidase_M20"/>
    <property type="match status" value="1"/>
</dbReference>
<feature type="binding site" evidence="1">
    <location>
        <position position="128"/>
    </location>
    <ligand>
        <name>Mn(2+)</name>
        <dbReference type="ChEBI" id="CHEBI:29035"/>
        <label>2</label>
    </ligand>
</feature>
<organism evidence="3 4">
    <name type="scientific">Dialister invisus</name>
    <dbReference type="NCBI Taxonomy" id="218538"/>
    <lineage>
        <taxon>Bacteria</taxon>
        <taxon>Bacillati</taxon>
        <taxon>Bacillota</taxon>
        <taxon>Negativicutes</taxon>
        <taxon>Veillonellales</taxon>
        <taxon>Veillonellaceae</taxon>
        <taxon>Dialister</taxon>
    </lineage>
</organism>
<feature type="binding site" evidence="1">
    <location>
        <position position="94"/>
    </location>
    <ligand>
        <name>Mn(2+)</name>
        <dbReference type="ChEBI" id="CHEBI:29035"/>
        <label>2</label>
    </ligand>
</feature>
<dbReference type="InterPro" id="IPR052030">
    <property type="entry name" value="Peptidase_M20/M20A_hydrolases"/>
</dbReference>
<evidence type="ECO:0000256" key="1">
    <source>
        <dbReference type="PIRSR" id="PIRSR005962-1"/>
    </source>
</evidence>
<dbReference type="InterPro" id="IPR017439">
    <property type="entry name" value="Amidohydrolase"/>
</dbReference>
<dbReference type="InterPro" id="IPR011650">
    <property type="entry name" value="Peptidase_M20_dimer"/>
</dbReference>
<name>A0A930B954_9FIRM</name>
<dbReference type="Gene3D" id="3.30.70.360">
    <property type="match status" value="1"/>
</dbReference>
<keyword evidence="1" id="KW-0464">Manganese</keyword>
<dbReference type="PIRSF" id="PIRSF005962">
    <property type="entry name" value="Pept_M20D_amidohydro"/>
    <property type="match status" value="1"/>
</dbReference>
<dbReference type="PANTHER" id="PTHR30575">
    <property type="entry name" value="PEPTIDASE M20"/>
    <property type="match status" value="1"/>
</dbReference>
<dbReference type="GO" id="GO:0071713">
    <property type="term" value="F:para-aminobenzoyl-glutamate hydrolase activity"/>
    <property type="evidence" value="ECO:0007669"/>
    <property type="project" value="TreeGrafter"/>
</dbReference>
<dbReference type="GO" id="GO:0016805">
    <property type="term" value="F:dipeptidase activity"/>
    <property type="evidence" value="ECO:0007669"/>
    <property type="project" value="TreeGrafter"/>
</dbReference>
<dbReference type="Pfam" id="PF07687">
    <property type="entry name" value="M20_dimer"/>
    <property type="match status" value="1"/>
</dbReference>
<dbReference type="SUPFAM" id="SSF53187">
    <property type="entry name" value="Zn-dependent exopeptidases"/>
    <property type="match status" value="1"/>
</dbReference>
<protein>
    <submittedName>
        <fullName evidence="3">Amidohydrolase</fullName>
    </submittedName>
</protein>
<gene>
    <name evidence="3" type="ORF">HXL70_03015</name>
</gene>
<feature type="domain" description="Peptidase M20 dimerisation" evidence="2">
    <location>
        <begin position="175"/>
        <end position="268"/>
    </location>
</feature>
<accession>A0A930B954</accession>
<proteinExistence type="predicted"/>
<feature type="binding site" evidence="1">
    <location>
        <position position="92"/>
    </location>
    <ligand>
        <name>Mn(2+)</name>
        <dbReference type="ChEBI" id="CHEBI:29035"/>
        <label>2</label>
    </ligand>
</feature>
<sequence length="374" mass="39881">MSYAREKEEIMADVFTHFNYLHTIPEIGMKEFKTSAYVADVLKQLGYEVETQVGGATGVVAVCDSGKPGPVLGLRADMDALGTKDGGAAHLCGHDGHMAMLLAAAEEIMKEKLVRKGKLKLLFQPAEETSEGALSMLKGGAVDDIEILIGMHGRPIQECRVGEAAPALYYSAATHVKIDITGMQSHGARPYLGTSALDAACLVVQSANALRFNSNVVYNLKATQIHADAGVANAVPGTATITFDLRSRDNDVMELMIQKLRAAAGNAAASIGAKADFTILHQTPASIITPEITEIIGEVITSELGEKACIPPIVTAGGEDFFWYPKMKPELKTGFIALGEDAEPGLHDPAMHFNHDALPYGVKIHKGLVKKFLG</sequence>
<dbReference type="NCBIfam" id="TIGR01891">
    <property type="entry name" value="amidohydrolases"/>
    <property type="match status" value="1"/>
</dbReference>
<evidence type="ECO:0000313" key="4">
    <source>
        <dbReference type="Proteomes" id="UP000757890"/>
    </source>
</evidence>
<dbReference type="GO" id="GO:0046657">
    <property type="term" value="P:folic acid catabolic process"/>
    <property type="evidence" value="ECO:0007669"/>
    <property type="project" value="TreeGrafter"/>
</dbReference>
<dbReference type="Proteomes" id="UP000757890">
    <property type="component" value="Unassembled WGS sequence"/>
</dbReference>
<evidence type="ECO:0000313" key="3">
    <source>
        <dbReference type="EMBL" id="MBF1128997.1"/>
    </source>
</evidence>
<dbReference type="SUPFAM" id="SSF55031">
    <property type="entry name" value="Bacterial exopeptidase dimerisation domain"/>
    <property type="match status" value="1"/>
</dbReference>
<reference evidence="3" key="1">
    <citation type="submission" date="2020-04" db="EMBL/GenBank/DDBJ databases">
        <title>Deep metagenomics examines the oral microbiome during advanced dental caries in children, revealing novel taxa and co-occurrences with host molecules.</title>
        <authorList>
            <person name="Baker J.L."/>
            <person name="Morton J.T."/>
            <person name="Dinis M."/>
            <person name="Alvarez R."/>
            <person name="Tran N.C."/>
            <person name="Knight R."/>
            <person name="Edlund A."/>
        </authorList>
    </citation>
    <scope>NUCLEOTIDE SEQUENCE</scope>
    <source>
        <strain evidence="3">JCVI_32_bin.14</strain>
    </source>
</reference>
<dbReference type="EMBL" id="JABZMK010000008">
    <property type="protein sequence ID" value="MBF1128997.1"/>
    <property type="molecule type" value="Genomic_DNA"/>
</dbReference>
<dbReference type="GO" id="GO:0005737">
    <property type="term" value="C:cytoplasm"/>
    <property type="evidence" value="ECO:0007669"/>
    <property type="project" value="TreeGrafter"/>
</dbReference>
<dbReference type="Gene3D" id="3.40.630.10">
    <property type="entry name" value="Zn peptidases"/>
    <property type="match status" value="1"/>
</dbReference>
<dbReference type="PANTHER" id="PTHR30575:SF3">
    <property type="entry name" value="PEPTIDASE M20 DIMERISATION DOMAIN-CONTAINING PROTEIN"/>
    <property type="match status" value="1"/>
</dbReference>
<dbReference type="GO" id="GO:0046872">
    <property type="term" value="F:metal ion binding"/>
    <property type="evidence" value="ECO:0007669"/>
    <property type="project" value="UniProtKB-KW"/>
</dbReference>
<dbReference type="AlphaFoldDB" id="A0A930B954"/>
<feature type="binding site" evidence="1">
    <location>
        <position position="152"/>
    </location>
    <ligand>
        <name>Mn(2+)</name>
        <dbReference type="ChEBI" id="CHEBI:29035"/>
        <label>2</label>
    </ligand>
</feature>
<feature type="binding site" evidence="1">
    <location>
        <position position="347"/>
    </location>
    <ligand>
        <name>Mn(2+)</name>
        <dbReference type="ChEBI" id="CHEBI:29035"/>
        <label>2</label>
    </ligand>
</feature>
<comment type="cofactor">
    <cofactor evidence="1">
        <name>Mn(2+)</name>
        <dbReference type="ChEBI" id="CHEBI:29035"/>
    </cofactor>
    <text evidence="1">The Mn(2+) ion enhances activity.</text>
</comment>
<evidence type="ECO:0000259" key="2">
    <source>
        <dbReference type="Pfam" id="PF07687"/>
    </source>
</evidence>
<keyword evidence="1" id="KW-0479">Metal-binding</keyword>
<comment type="caution">
    <text evidence="3">The sequence shown here is derived from an EMBL/GenBank/DDBJ whole genome shotgun (WGS) entry which is preliminary data.</text>
</comment>
<dbReference type="InterPro" id="IPR002933">
    <property type="entry name" value="Peptidase_M20"/>
</dbReference>
<dbReference type="InterPro" id="IPR036264">
    <property type="entry name" value="Bact_exopeptidase_dim_dom"/>
</dbReference>